<dbReference type="SMART" id="SM01115">
    <property type="entry name" value="cwf21"/>
    <property type="match status" value="1"/>
</dbReference>
<feature type="region of interest" description="Disordered" evidence="1">
    <location>
        <begin position="1"/>
        <end position="51"/>
    </location>
</feature>
<dbReference type="GO" id="GO:0005634">
    <property type="term" value="C:nucleus"/>
    <property type="evidence" value="ECO:0007669"/>
    <property type="project" value="UniProtKB-ARBA"/>
</dbReference>
<evidence type="ECO:0000313" key="3">
    <source>
        <dbReference type="EMBL" id="KPP68558.1"/>
    </source>
</evidence>
<sequence length="156" mass="17699">MYDGARAPSPQDGANGFPQPGASTGRPKPEEEVQKPEPMPAKKAHREILDHERKRRVELKCMELQEMMEEQGCSEEEFYGKCPVNRFCLQEFIPGAAGIRYGFVSACQEHHGFLLKSSCLTKVTETSLRKTLWKKEPMVFSTFFFFGVAEASTEEM</sequence>
<reference evidence="3 4" key="1">
    <citation type="submission" date="2015-08" db="EMBL/GenBank/DDBJ databases">
        <title>The genome of the Asian arowana (Scleropages formosus).</title>
        <authorList>
            <person name="Tan M.H."/>
            <person name="Gan H.M."/>
            <person name="Croft L.J."/>
            <person name="Austin C.M."/>
        </authorList>
    </citation>
    <scope>NUCLEOTIDE SEQUENCE [LARGE SCALE GENOMIC DNA]</scope>
    <source>
        <strain evidence="3">Aro1</strain>
    </source>
</reference>
<dbReference type="STRING" id="113540.ENSSFOP00015047688"/>
<gene>
    <name evidence="3" type="ORF">Z043_112755</name>
</gene>
<dbReference type="AlphaFoldDB" id="A0A0P7V2B0"/>
<dbReference type="Gene3D" id="6.10.140.420">
    <property type="match status" value="1"/>
</dbReference>
<evidence type="ECO:0000256" key="1">
    <source>
        <dbReference type="SAM" id="MobiDB-lite"/>
    </source>
</evidence>
<feature type="domain" description="CWF21" evidence="2">
    <location>
        <begin position="49"/>
        <end position="94"/>
    </location>
</feature>
<dbReference type="PANTHER" id="PTHR34755:SF2">
    <property type="entry name" value="SERINE_ARGININE REPETITIVE MATRIX PROTEIN 3"/>
    <property type="match status" value="1"/>
</dbReference>
<dbReference type="InterPro" id="IPR013170">
    <property type="entry name" value="mRNA_splic_Cwf21_dom"/>
</dbReference>
<proteinExistence type="predicted"/>
<dbReference type="EMBL" id="JARO02004425">
    <property type="protein sequence ID" value="KPP68558.1"/>
    <property type="molecule type" value="Genomic_DNA"/>
</dbReference>
<evidence type="ECO:0000313" key="4">
    <source>
        <dbReference type="Proteomes" id="UP000034805"/>
    </source>
</evidence>
<dbReference type="InterPro" id="IPR052109">
    <property type="entry name" value="SRRM_Domain-Containing"/>
</dbReference>
<dbReference type="Pfam" id="PF08312">
    <property type="entry name" value="cwf21"/>
    <property type="match status" value="1"/>
</dbReference>
<dbReference type="PANTHER" id="PTHR34755">
    <property type="entry name" value="SERINE/ARGININE REPETITIVE MATRIX PROTEIN 3-RELATED"/>
    <property type="match status" value="1"/>
</dbReference>
<dbReference type="Proteomes" id="UP000034805">
    <property type="component" value="Unassembled WGS sequence"/>
</dbReference>
<dbReference type="GO" id="GO:0003729">
    <property type="term" value="F:mRNA binding"/>
    <property type="evidence" value="ECO:0007669"/>
    <property type="project" value="TreeGrafter"/>
</dbReference>
<comment type="caution">
    <text evidence="3">The sequence shown here is derived from an EMBL/GenBank/DDBJ whole genome shotgun (WGS) entry which is preliminary data.</text>
</comment>
<accession>A0A0P7V2B0</accession>
<protein>
    <recommendedName>
        <fullName evidence="2">CWF21 domain-containing protein</fullName>
    </recommendedName>
</protein>
<name>A0A0P7V2B0_SCLFO</name>
<evidence type="ECO:0000259" key="2">
    <source>
        <dbReference type="SMART" id="SM01115"/>
    </source>
</evidence>
<organism evidence="3 4">
    <name type="scientific">Scleropages formosus</name>
    <name type="common">Asian bonytongue</name>
    <name type="synonym">Osteoglossum formosum</name>
    <dbReference type="NCBI Taxonomy" id="113540"/>
    <lineage>
        <taxon>Eukaryota</taxon>
        <taxon>Metazoa</taxon>
        <taxon>Chordata</taxon>
        <taxon>Craniata</taxon>
        <taxon>Vertebrata</taxon>
        <taxon>Euteleostomi</taxon>
        <taxon>Actinopterygii</taxon>
        <taxon>Neopterygii</taxon>
        <taxon>Teleostei</taxon>
        <taxon>Osteoglossocephala</taxon>
        <taxon>Osteoglossomorpha</taxon>
        <taxon>Osteoglossiformes</taxon>
        <taxon>Osteoglossidae</taxon>
        <taxon>Scleropages</taxon>
    </lineage>
</organism>